<organism evidence="3 4">
    <name type="scientific">Babesia ovata</name>
    <dbReference type="NCBI Taxonomy" id="189622"/>
    <lineage>
        <taxon>Eukaryota</taxon>
        <taxon>Sar</taxon>
        <taxon>Alveolata</taxon>
        <taxon>Apicomplexa</taxon>
        <taxon>Aconoidasida</taxon>
        <taxon>Piroplasmida</taxon>
        <taxon>Babesiidae</taxon>
        <taxon>Babesia</taxon>
    </lineage>
</organism>
<feature type="compositionally biased region" description="Polar residues" evidence="1">
    <location>
        <begin position="49"/>
        <end position="59"/>
    </location>
</feature>
<dbReference type="OrthoDB" id="365652at2759"/>
<dbReference type="GeneID" id="39873447"/>
<evidence type="ECO:0000256" key="1">
    <source>
        <dbReference type="SAM" id="MobiDB-lite"/>
    </source>
</evidence>
<dbReference type="RefSeq" id="XP_028865920.1">
    <property type="nucleotide sequence ID" value="XM_029010087.1"/>
</dbReference>
<name>A0A2H6K9K2_9APIC</name>
<proteinExistence type="predicted"/>
<keyword evidence="4" id="KW-1185">Reference proteome</keyword>
<accession>A0A2H6K9K2</accession>
<dbReference type="Gene3D" id="6.10.140.1740">
    <property type="match status" value="1"/>
</dbReference>
<evidence type="ECO:0000313" key="4">
    <source>
        <dbReference type="Proteomes" id="UP000236319"/>
    </source>
</evidence>
<sequence length="275" mass="29701">MDASDDVTDDLLGLPGFIRRNLLLMRELDAKFVSLLDDARTKEQDVLSKLQTQTPTTPASEEKTPSKREASTSPIKKQASDEKGSGPAKGRGSKQKQAAESKGKSSGGDSKRHCKGNAPAATESGTTLTTIAPSAPPPDRATRQEMDAIQQTRMEAIYLMQEKLAINDQVTYMLKHEYENLKVLFDNMYHEMETSGQMTEKLRMSFTVNRSKPPQLETILSGTEQELLGNAPAAAAAGSTDTTAARTPAWISVVPEAVASGIPTLTTKSESKDAT</sequence>
<feature type="compositionally biased region" description="Basic and acidic residues" evidence="1">
    <location>
        <begin position="60"/>
        <end position="70"/>
    </location>
</feature>
<feature type="region of interest" description="Disordered" evidence="1">
    <location>
        <begin position="46"/>
        <end position="142"/>
    </location>
</feature>
<dbReference type="SMART" id="SM01408">
    <property type="entry name" value="ING"/>
    <property type="match status" value="1"/>
</dbReference>
<evidence type="ECO:0000259" key="2">
    <source>
        <dbReference type="SMART" id="SM01408"/>
    </source>
</evidence>
<dbReference type="EMBL" id="BDSA01000001">
    <property type="protein sequence ID" value="GBE59677.1"/>
    <property type="molecule type" value="Genomic_DNA"/>
</dbReference>
<dbReference type="AlphaFoldDB" id="A0A2H6K9K2"/>
<comment type="caution">
    <text evidence="3">The sequence shown here is derived from an EMBL/GenBank/DDBJ whole genome shotgun (WGS) entry which is preliminary data.</text>
</comment>
<dbReference type="VEuPathDB" id="PiroplasmaDB:BOVATA_011700"/>
<dbReference type="InterPro" id="IPR024610">
    <property type="entry name" value="ING_N_histone-binding"/>
</dbReference>
<evidence type="ECO:0000313" key="3">
    <source>
        <dbReference type="EMBL" id="GBE59677.1"/>
    </source>
</evidence>
<protein>
    <recommendedName>
        <fullName evidence="2">Inhibitor of growth protein N-terminal histone-binding domain-containing protein</fullName>
    </recommendedName>
</protein>
<feature type="domain" description="Inhibitor of growth protein N-terminal histone-binding" evidence="2">
    <location>
        <begin position="3"/>
        <end position="188"/>
    </location>
</feature>
<feature type="compositionally biased region" description="Polar residues" evidence="1">
    <location>
        <begin position="123"/>
        <end position="132"/>
    </location>
</feature>
<reference evidence="3 4" key="1">
    <citation type="journal article" date="2017" name="BMC Genomics">
        <title>Whole-genome assembly of Babesia ovata and comparative genomics between closely related pathogens.</title>
        <authorList>
            <person name="Yamagishi J."/>
            <person name="Asada M."/>
            <person name="Hakimi H."/>
            <person name="Tanaka T.Q."/>
            <person name="Sugimoto C."/>
            <person name="Kawazu S."/>
        </authorList>
    </citation>
    <scope>NUCLEOTIDE SEQUENCE [LARGE SCALE GENOMIC DNA]</scope>
    <source>
        <strain evidence="3 4">Miyake</strain>
    </source>
</reference>
<gene>
    <name evidence="3" type="ORF">BOVATA_011700</name>
</gene>
<dbReference type="Pfam" id="PF12998">
    <property type="entry name" value="ING"/>
    <property type="match status" value="1"/>
</dbReference>
<dbReference type="Proteomes" id="UP000236319">
    <property type="component" value="Unassembled WGS sequence"/>
</dbReference>